<keyword evidence="2" id="KW-1185">Reference proteome</keyword>
<sequence length="284" mass="30034">MKTPTPILLLPLIFGLIGGVNVSAEPLDKPAIKAIDLQLNQQPLIKLGLSDTKALRTAVIANLSQWRFPLQTGNGQTYTHTLTVEIGDSKYDQTPVGFSFTSGNSDPRAPGFQKAYVTPIQCRLEANANPKQAEQLAMTFSAPPASISSQKLQETLADNISSVCFDLLDSLKFLPPATAAQAAATATQPTWMPSVQIETVPIPPLQPKAESLPTAPLPIAAPAAIAPPVPATTLPMATAPKAMASPTPAAALPAPAVEPEETRKQVIIHNQGTPVIIKFGYDRQ</sequence>
<dbReference type="RefSeq" id="WP_088618554.1">
    <property type="nucleotide sequence ID" value="NZ_CP022129.1"/>
</dbReference>
<proteinExistence type="predicted"/>
<dbReference type="KEGG" id="mpsy:CEK71_06100"/>
<dbReference type="AlphaFoldDB" id="A0A1Z4BWK8"/>
<gene>
    <name evidence="1" type="ORF">CEK71_06100</name>
</gene>
<name>A0A1Z4BWK8_9GAMM</name>
<evidence type="ECO:0000313" key="2">
    <source>
        <dbReference type="Proteomes" id="UP000197019"/>
    </source>
</evidence>
<organism evidence="1 2">
    <name type="scientific">Methylovulum psychrotolerans</name>
    <dbReference type="NCBI Taxonomy" id="1704499"/>
    <lineage>
        <taxon>Bacteria</taxon>
        <taxon>Pseudomonadati</taxon>
        <taxon>Pseudomonadota</taxon>
        <taxon>Gammaproteobacteria</taxon>
        <taxon>Methylococcales</taxon>
        <taxon>Methylococcaceae</taxon>
        <taxon>Methylovulum</taxon>
    </lineage>
</organism>
<reference evidence="1 2" key="1">
    <citation type="submission" date="2017-06" db="EMBL/GenBank/DDBJ databases">
        <title>Genome Sequencing of the methanotroph Methylovulum psychrotolerants str. HV10-M2 isolated from a high-altitude environment.</title>
        <authorList>
            <person name="Mateos-Rivera A."/>
        </authorList>
    </citation>
    <scope>NUCLEOTIDE SEQUENCE [LARGE SCALE GENOMIC DNA]</scope>
    <source>
        <strain evidence="1 2">HV10_M2</strain>
    </source>
</reference>
<evidence type="ECO:0000313" key="1">
    <source>
        <dbReference type="EMBL" id="ASF45678.1"/>
    </source>
</evidence>
<accession>A0A1Z4BWK8</accession>
<dbReference type="EMBL" id="CP022129">
    <property type="protein sequence ID" value="ASF45678.1"/>
    <property type="molecule type" value="Genomic_DNA"/>
</dbReference>
<dbReference type="OrthoDB" id="5566953at2"/>
<dbReference type="Proteomes" id="UP000197019">
    <property type="component" value="Chromosome"/>
</dbReference>
<protein>
    <submittedName>
        <fullName evidence="1">Uncharacterized protein</fullName>
    </submittedName>
</protein>